<evidence type="ECO:0000313" key="2">
    <source>
        <dbReference type="Proteomes" id="UP000076798"/>
    </source>
</evidence>
<gene>
    <name evidence="1" type="ORF">SISSUDRAFT_1067728</name>
</gene>
<organism evidence="1 2">
    <name type="scientific">Sistotremastrum suecicum HHB10207 ss-3</name>
    <dbReference type="NCBI Taxonomy" id="1314776"/>
    <lineage>
        <taxon>Eukaryota</taxon>
        <taxon>Fungi</taxon>
        <taxon>Dikarya</taxon>
        <taxon>Basidiomycota</taxon>
        <taxon>Agaricomycotina</taxon>
        <taxon>Agaricomycetes</taxon>
        <taxon>Sistotremastrales</taxon>
        <taxon>Sistotremastraceae</taxon>
        <taxon>Sistotremastrum</taxon>
    </lineage>
</organism>
<accession>A0A165WS84</accession>
<keyword evidence="2" id="KW-1185">Reference proteome</keyword>
<reference evidence="1 2" key="1">
    <citation type="journal article" date="2016" name="Mol. Biol. Evol.">
        <title>Comparative Genomics of Early-Diverging Mushroom-Forming Fungi Provides Insights into the Origins of Lignocellulose Decay Capabilities.</title>
        <authorList>
            <person name="Nagy L.G."/>
            <person name="Riley R."/>
            <person name="Tritt A."/>
            <person name="Adam C."/>
            <person name="Daum C."/>
            <person name="Floudas D."/>
            <person name="Sun H."/>
            <person name="Yadav J.S."/>
            <person name="Pangilinan J."/>
            <person name="Larsson K.H."/>
            <person name="Matsuura K."/>
            <person name="Barry K."/>
            <person name="Labutti K."/>
            <person name="Kuo R."/>
            <person name="Ohm R.A."/>
            <person name="Bhattacharya S.S."/>
            <person name="Shirouzu T."/>
            <person name="Yoshinaga Y."/>
            <person name="Martin F.M."/>
            <person name="Grigoriev I.V."/>
            <person name="Hibbett D.S."/>
        </authorList>
    </citation>
    <scope>NUCLEOTIDE SEQUENCE [LARGE SCALE GENOMIC DNA]</scope>
    <source>
        <strain evidence="1 2">HHB10207 ss-3</strain>
    </source>
</reference>
<evidence type="ECO:0008006" key="3">
    <source>
        <dbReference type="Google" id="ProtNLM"/>
    </source>
</evidence>
<dbReference type="OrthoDB" id="2754773at2759"/>
<evidence type="ECO:0000313" key="1">
    <source>
        <dbReference type="EMBL" id="KZT31473.1"/>
    </source>
</evidence>
<dbReference type="Proteomes" id="UP000076798">
    <property type="component" value="Unassembled WGS sequence"/>
</dbReference>
<dbReference type="EMBL" id="KV428566">
    <property type="protein sequence ID" value="KZT31473.1"/>
    <property type="molecule type" value="Genomic_DNA"/>
</dbReference>
<sequence>MADWVEVAPEIIALLLKAARDACKDEAGGQSWHWMVLLKVCRKWRYIGFSEPLLWRGIPSVLPDSFREVFLERCQGNPGAARDLWIRIRDEQKEMAKGVALEVQHVHIRMWRQPGWLSPNTRMLAPEVNFLPNLQHISLHAGAFVITPSESYWYYTRRTVFHAPDVLTTTARVKTLSFTFSAGRSEPHVYYPSVVIKWLVEFERLGIEEVHIVNMGTSGELSREIDWVGGNPGRLIPATKRIRFLDCSREAVEDLMSQTVFPMLGETYWNDDLYEIRRVNDQIIFRRLV</sequence>
<protein>
    <recommendedName>
        <fullName evidence="3">F-box domain-containing protein</fullName>
    </recommendedName>
</protein>
<name>A0A165WS84_9AGAM</name>
<dbReference type="AlphaFoldDB" id="A0A165WS84"/>
<proteinExistence type="predicted"/>